<accession>A0A0F9SEE8</accession>
<dbReference type="EMBL" id="LAZR01000525">
    <property type="protein sequence ID" value="KKN65394.1"/>
    <property type="molecule type" value="Genomic_DNA"/>
</dbReference>
<proteinExistence type="predicted"/>
<protein>
    <submittedName>
        <fullName evidence="1">Uncharacterized protein</fullName>
    </submittedName>
</protein>
<reference evidence="1" key="1">
    <citation type="journal article" date="2015" name="Nature">
        <title>Complex archaea that bridge the gap between prokaryotes and eukaryotes.</title>
        <authorList>
            <person name="Spang A."/>
            <person name="Saw J.H."/>
            <person name="Jorgensen S.L."/>
            <person name="Zaremba-Niedzwiedzka K."/>
            <person name="Martijn J."/>
            <person name="Lind A.E."/>
            <person name="van Eijk R."/>
            <person name="Schleper C."/>
            <person name="Guy L."/>
            <person name="Ettema T.J."/>
        </authorList>
    </citation>
    <scope>NUCLEOTIDE SEQUENCE</scope>
</reference>
<organism evidence="1">
    <name type="scientific">marine sediment metagenome</name>
    <dbReference type="NCBI Taxonomy" id="412755"/>
    <lineage>
        <taxon>unclassified sequences</taxon>
        <taxon>metagenomes</taxon>
        <taxon>ecological metagenomes</taxon>
    </lineage>
</organism>
<sequence length="195" mass="22686">MEKKLTEALKFLQDNEVPKQISWAEKTPPITIALERGSKIRYPDVYVKLSTQSIIEKKKAFEIQVKMYDHNKFVNLKDIQSRLELLERAYIDALLFLMTGEGLEDKAIEKIKEKSLQDRILYSLPLDNEQFKALSFLVEYEEITGRKASQKVIKEILGILFNQSWDALIDKIRTIGPICKNLYLVAMNFLEKKSV</sequence>
<gene>
    <name evidence="1" type="ORF">LCGC14_0482070</name>
</gene>
<evidence type="ECO:0000313" key="1">
    <source>
        <dbReference type="EMBL" id="KKN65394.1"/>
    </source>
</evidence>
<comment type="caution">
    <text evidence="1">The sequence shown here is derived from an EMBL/GenBank/DDBJ whole genome shotgun (WGS) entry which is preliminary data.</text>
</comment>
<name>A0A0F9SEE8_9ZZZZ</name>
<dbReference type="AlphaFoldDB" id="A0A0F9SEE8"/>